<proteinExistence type="predicted"/>
<name>A0ACB9G760_CICIN</name>
<reference evidence="2" key="1">
    <citation type="journal article" date="2022" name="Mol. Ecol. Resour.">
        <title>The genomes of chicory, endive, great burdock and yacon provide insights into Asteraceae palaeo-polyploidization history and plant inulin production.</title>
        <authorList>
            <person name="Fan W."/>
            <person name="Wang S."/>
            <person name="Wang H."/>
            <person name="Wang A."/>
            <person name="Jiang F."/>
            <person name="Liu H."/>
            <person name="Zhao H."/>
            <person name="Xu D."/>
            <person name="Zhang Y."/>
        </authorList>
    </citation>
    <scope>NUCLEOTIDE SEQUENCE [LARGE SCALE GENOMIC DNA]</scope>
    <source>
        <strain evidence="2">cv. Punajuju</strain>
    </source>
</reference>
<dbReference type="EMBL" id="CM042010">
    <property type="protein sequence ID" value="KAI3779046.1"/>
    <property type="molecule type" value="Genomic_DNA"/>
</dbReference>
<evidence type="ECO:0000313" key="1">
    <source>
        <dbReference type="EMBL" id="KAI3779046.1"/>
    </source>
</evidence>
<reference evidence="1 2" key="2">
    <citation type="journal article" date="2022" name="Mol. Ecol. Resour.">
        <title>The genomes of chicory, endive, great burdock and yacon provide insights into Asteraceae paleo-polyploidization history and plant inulin production.</title>
        <authorList>
            <person name="Fan W."/>
            <person name="Wang S."/>
            <person name="Wang H."/>
            <person name="Wang A."/>
            <person name="Jiang F."/>
            <person name="Liu H."/>
            <person name="Zhao H."/>
            <person name="Xu D."/>
            <person name="Zhang Y."/>
        </authorList>
    </citation>
    <scope>NUCLEOTIDE SEQUENCE [LARGE SCALE GENOMIC DNA]</scope>
    <source>
        <strain evidence="2">cv. Punajuju</strain>
        <tissue evidence="1">Leaves</tissue>
    </source>
</reference>
<keyword evidence="2" id="KW-1185">Reference proteome</keyword>
<gene>
    <name evidence="1" type="ORF">L2E82_08492</name>
</gene>
<comment type="caution">
    <text evidence="1">The sequence shown here is derived from an EMBL/GenBank/DDBJ whole genome shotgun (WGS) entry which is preliminary data.</text>
</comment>
<sequence>MSFPLYLVKSWYIIDPILVVLCNRKGKGIRFPVASHSLSHLLLSISFGAYKAKSGQYSFPPSCVGEVGRIGAPSRREIGHGTLAERALEPILPSENDFPYIIRVESTLTESNGSSRVQQRSLGGMGPHLFYLTSSALKMLLEI</sequence>
<dbReference type="Proteomes" id="UP001055811">
    <property type="component" value="Linkage Group LG02"/>
</dbReference>
<evidence type="ECO:0000313" key="2">
    <source>
        <dbReference type="Proteomes" id="UP001055811"/>
    </source>
</evidence>
<organism evidence="1 2">
    <name type="scientific">Cichorium intybus</name>
    <name type="common">Chicory</name>
    <dbReference type="NCBI Taxonomy" id="13427"/>
    <lineage>
        <taxon>Eukaryota</taxon>
        <taxon>Viridiplantae</taxon>
        <taxon>Streptophyta</taxon>
        <taxon>Embryophyta</taxon>
        <taxon>Tracheophyta</taxon>
        <taxon>Spermatophyta</taxon>
        <taxon>Magnoliopsida</taxon>
        <taxon>eudicotyledons</taxon>
        <taxon>Gunneridae</taxon>
        <taxon>Pentapetalae</taxon>
        <taxon>asterids</taxon>
        <taxon>campanulids</taxon>
        <taxon>Asterales</taxon>
        <taxon>Asteraceae</taxon>
        <taxon>Cichorioideae</taxon>
        <taxon>Cichorieae</taxon>
        <taxon>Cichoriinae</taxon>
        <taxon>Cichorium</taxon>
    </lineage>
</organism>
<protein>
    <submittedName>
        <fullName evidence="1">Uncharacterized protein</fullName>
    </submittedName>
</protein>
<accession>A0ACB9G760</accession>